<evidence type="ECO:0000313" key="3">
    <source>
        <dbReference type="Proteomes" id="UP000048841"/>
    </source>
</evidence>
<proteinExistence type="predicted"/>
<dbReference type="EMBL" id="CGBR01000003">
    <property type="protein sequence ID" value="CFQ55067.1"/>
    <property type="molecule type" value="Genomic_DNA"/>
</dbReference>
<protein>
    <submittedName>
        <fullName evidence="2">Uncharacterized protein</fullName>
    </submittedName>
</protein>
<dbReference type="RefSeq" id="WP_057636484.1">
    <property type="nucleotide sequence ID" value="NZ_CGBR01000003.1"/>
</dbReference>
<sequence>MSVNIQAAVLTNMVKWKSDVQSMKKVRDDMKRLKKEASGVLDNSITPRSAASSVKMAKQAAQAQVSAMKKVYGSAGAKGSLGTGILGKPSKDWLQTSLAQTQAMQQTGKAQQAQTQAAKEAALAEKRKLQLKKQSELALKREINGTMRLRDATFSISRMEQLGVGQRYKAIAQAKQLANEYKKGNLDLSEMNQQMKFLIANTRRAEAQARRLKRETAKTKAAEGRKGGGALLGVGVGLGGMAVAGAVGGAYAAYSGASSSVDRANQINKLNKAGTINSYESQALMRLVENKGIDANLENVFQDLQEKLGELTSQGVMDKKTGKLKSGGELTDVANDLFLPLGYTLKDIAKMSSSEFVVQMQLNGKALKKSAAEMRYYEETVNDLSRVSGLFANNGKEVIDTIQNMKKNGQMLSDEQLASLTKLRDWGLAVKEASQTLSDKFSISLSNAMGGTDGLAEAMRQLTPLVEGLGKVIAHIIKLTGFSVNQLADPKTQKELFQSVKEPEKRLNSNSNLIMGLSAWELLKNQFKDSKSAMVPTPQAMLSPTPYQASATYQTPKQTINVMPAPVSLNINGDELKGVFSLIADNKINSYNDNVLNDINTSYLNK</sequence>
<reference evidence="2 3" key="1">
    <citation type="submission" date="2015-03" db="EMBL/GenBank/DDBJ databases">
        <authorList>
            <person name="Murphy D."/>
        </authorList>
    </citation>
    <scope>NUCLEOTIDE SEQUENCE [LARGE SCALE GENOMIC DNA]</scope>
    <source>
        <strain evidence="2 3">IP26249</strain>
    </source>
</reference>
<evidence type="ECO:0000313" key="2">
    <source>
        <dbReference type="EMBL" id="CFQ55067.1"/>
    </source>
</evidence>
<dbReference type="Proteomes" id="UP000048841">
    <property type="component" value="Unassembled WGS sequence"/>
</dbReference>
<organism evidence="2 3">
    <name type="scientific">Yersinia enterocolitica</name>
    <dbReference type="NCBI Taxonomy" id="630"/>
    <lineage>
        <taxon>Bacteria</taxon>
        <taxon>Pseudomonadati</taxon>
        <taxon>Pseudomonadota</taxon>
        <taxon>Gammaproteobacteria</taxon>
        <taxon>Enterobacterales</taxon>
        <taxon>Yersiniaceae</taxon>
        <taxon>Yersinia</taxon>
    </lineage>
</organism>
<gene>
    <name evidence="2" type="ORF">ERS137941_00828</name>
</gene>
<keyword evidence="1" id="KW-0175">Coiled coil</keyword>
<feature type="coiled-coil region" evidence="1">
    <location>
        <begin position="174"/>
        <end position="222"/>
    </location>
</feature>
<evidence type="ECO:0000256" key="1">
    <source>
        <dbReference type="SAM" id="Coils"/>
    </source>
</evidence>
<accession>A0A0T7P104</accession>
<dbReference type="AlphaFoldDB" id="A0A0T7P104"/>
<name>A0A0T7P104_YEREN</name>